<dbReference type="Gene3D" id="1.25.40.20">
    <property type="entry name" value="Ankyrin repeat-containing domain"/>
    <property type="match status" value="1"/>
</dbReference>
<dbReference type="PANTHER" id="PTHR46586:SF3">
    <property type="entry name" value="ANKYRIN REPEAT-CONTAINING PROTEIN"/>
    <property type="match status" value="1"/>
</dbReference>
<dbReference type="EMBL" id="ANJA01000995">
    <property type="protein sequence ID" value="ETO80347.1"/>
    <property type="molecule type" value="Genomic_DNA"/>
</dbReference>
<gene>
    <name evidence="1" type="ORF">F444_05139</name>
</gene>
<dbReference type="InterPro" id="IPR036770">
    <property type="entry name" value="Ankyrin_rpt-contain_sf"/>
</dbReference>
<dbReference type="OrthoDB" id="67499at2759"/>
<proteinExistence type="predicted"/>
<sequence>MVEHILFPGAGMTESTFIAIAIKYQRFNILKLFHELGSSGIIDLTQNGDNRAIQVAKWWSISRRAIDFAAGVRRLDMLQWLLPNHPQKVSSDTMDRTACGGHLEMVQWLHANRSEGCTKKAMDGAASRGHIDVVKWLHTNRSEGYTKAAMDGAAANGHLEIVRWLHTNRSEGCTEKAKDNAASNGHLNVLKWLNFKGSVFKLTIFFHCIYEL</sequence>
<reference evidence="1 2" key="1">
    <citation type="submission" date="2013-11" db="EMBL/GenBank/DDBJ databases">
        <title>The Genome Sequence of Phytophthora parasitica P1976.</title>
        <authorList>
            <consortium name="The Broad Institute Genomics Platform"/>
            <person name="Russ C."/>
            <person name="Tyler B."/>
            <person name="Panabieres F."/>
            <person name="Shan W."/>
            <person name="Tripathy S."/>
            <person name="Grunwald N."/>
            <person name="Machado M."/>
            <person name="Johnson C.S."/>
            <person name="Walker B."/>
            <person name="Young S."/>
            <person name="Zeng Q."/>
            <person name="Gargeya S."/>
            <person name="Fitzgerald M."/>
            <person name="Haas B."/>
            <person name="Abouelleil A."/>
            <person name="Allen A.W."/>
            <person name="Alvarado L."/>
            <person name="Arachchi H.M."/>
            <person name="Berlin A.M."/>
            <person name="Chapman S.B."/>
            <person name="Gainer-Dewar J."/>
            <person name="Goldberg J."/>
            <person name="Griggs A."/>
            <person name="Gujja S."/>
            <person name="Hansen M."/>
            <person name="Howarth C."/>
            <person name="Imamovic A."/>
            <person name="Ireland A."/>
            <person name="Larimer J."/>
            <person name="McCowan C."/>
            <person name="Murphy C."/>
            <person name="Pearson M."/>
            <person name="Poon T.W."/>
            <person name="Priest M."/>
            <person name="Roberts A."/>
            <person name="Saif S."/>
            <person name="Shea T."/>
            <person name="Sisk P."/>
            <person name="Sykes S."/>
            <person name="Wortman J."/>
            <person name="Nusbaum C."/>
            <person name="Birren B."/>
        </authorList>
    </citation>
    <scope>NUCLEOTIDE SEQUENCE [LARGE SCALE GENOMIC DNA]</scope>
    <source>
        <strain evidence="1 2">P1976</strain>
    </source>
</reference>
<name>A0A081AN86_PHYNI</name>
<evidence type="ECO:0000313" key="1">
    <source>
        <dbReference type="EMBL" id="ETO80347.1"/>
    </source>
</evidence>
<evidence type="ECO:0008006" key="3">
    <source>
        <dbReference type="Google" id="ProtNLM"/>
    </source>
</evidence>
<dbReference type="Pfam" id="PF12796">
    <property type="entry name" value="Ank_2"/>
    <property type="match status" value="1"/>
</dbReference>
<organism evidence="1 2">
    <name type="scientific">Phytophthora nicotianae P1976</name>
    <dbReference type="NCBI Taxonomy" id="1317066"/>
    <lineage>
        <taxon>Eukaryota</taxon>
        <taxon>Sar</taxon>
        <taxon>Stramenopiles</taxon>
        <taxon>Oomycota</taxon>
        <taxon>Peronosporomycetes</taxon>
        <taxon>Peronosporales</taxon>
        <taxon>Peronosporaceae</taxon>
        <taxon>Phytophthora</taxon>
    </lineage>
</organism>
<accession>A0A081AN86</accession>
<protein>
    <recommendedName>
        <fullName evidence="3">Ankyrin repeat-containing domain</fullName>
    </recommendedName>
</protein>
<evidence type="ECO:0000313" key="2">
    <source>
        <dbReference type="Proteomes" id="UP000028582"/>
    </source>
</evidence>
<comment type="caution">
    <text evidence="1">The sequence shown here is derived from an EMBL/GenBank/DDBJ whole genome shotgun (WGS) entry which is preliminary data.</text>
</comment>
<dbReference type="PANTHER" id="PTHR46586">
    <property type="entry name" value="ANKYRIN REPEAT-CONTAINING PROTEIN"/>
    <property type="match status" value="1"/>
</dbReference>
<dbReference type="InterPro" id="IPR052050">
    <property type="entry name" value="SecEffector_AnkRepeat"/>
</dbReference>
<dbReference type="Proteomes" id="UP000028582">
    <property type="component" value="Unassembled WGS sequence"/>
</dbReference>
<dbReference type="AlphaFoldDB" id="A0A081AN86"/>
<dbReference type="SUPFAM" id="SSF48403">
    <property type="entry name" value="Ankyrin repeat"/>
    <property type="match status" value="1"/>
</dbReference>
<dbReference type="InterPro" id="IPR002110">
    <property type="entry name" value="Ankyrin_rpt"/>
</dbReference>